<protein>
    <submittedName>
        <fullName evidence="1">Uncharacterized protein</fullName>
    </submittedName>
</protein>
<evidence type="ECO:0000313" key="1">
    <source>
        <dbReference type="EMBL" id="KAK1432108.1"/>
    </source>
</evidence>
<accession>A0AAD8P3I8</accession>
<gene>
    <name evidence="1" type="ORF">QVD17_08999</name>
</gene>
<dbReference type="AlphaFoldDB" id="A0AAD8P3I8"/>
<keyword evidence="2" id="KW-1185">Reference proteome</keyword>
<organism evidence="1 2">
    <name type="scientific">Tagetes erecta</name>
    <name type="common">African marigold</name>
    <dbReference type="NCBI Taxonomy" id="13708"/>
    <lineage>
        <taxon>Eukaryota</taxon>
        <taxon>Viridiplantae</taxon>
        <taxon>Streptophyta</taxon>
        <taxon>Embryophyta</taxon>
        <taxon>Tracheophyta</taxon>
        <taxon>Spermatophyta</taxon>
        <taxon>Magnoliopsida</taxon>
        <taxon>eudicotyledons</taxon>
        <taxon>Gunneridae</taxon>
        <taxon>Pentapetalae</taxon>
        <taxon>asterids</taxon>
        <taxon>campanulids</taxon>
        <taxon>Asterales</taxon>
        <taxon>Asteraceae</taxon>
        <taxon>Asteroideae</taxon>
        <taxon>Heliantheae alliance</taxon>
        <taxon>Tageteae</taxon>
        <taxon>Tagetes</taxon>
    </lineage>
</organism>
<dbReference type="PANTHER" id="PTHR34835">
    <property type="entry name" value="OS07G0283600 PROTEIN-RELATED"/>
    <property type="match status" value="1"/>
</dbReference>
<sequence>MGFGKLVNFRVDGIPSKLGYYVVDCFDPEETVLNLDVGKIYITAEKIQDILGLTNEGKTVEANSDETFEHYMEEWQKCYGDKKVTTKEIVIDMYVNREPNLQFQLNFLMLFEATWFSATNLVYKDTWKIGPSAHTFTGPLTLLTLIYLDGMKIPTMKPNNIVVPMRVWNMFNMQLREEKEIKGGGFGKGELVNQDERQTSQEEYKEMLESLFYDLRVNRSQYARTIMAAMDDFPDYDWAKYDE</sequence>
<comment type="caution">
    <text evidence="1">The sequence shown here is derived from an EMBL/GenBank/DDBJ whole genome shotgun (WGS) entry which is preliminary data.</text>
</comment>
<dbReference type="PANTHER" id="PTHR34835:SF90">
    <property type="entry name" value="AMINOTRANSFERASE-LIKE PLANT MOBILE DOMAIN-CONTAINING PROTEIN"/>
    <property type="match status" value="1"/>
</dbReference>
<dbReference type="EMBL" id="JAUHHV010000002">
    <property type="protein sequence ID" value="KAK1432108.1"/>
    <property type="molecule type" value="Genomic_DNA"/>
</dbReference>
<name>A0AAD8P3I8_TARER</name>
<evidence type="ECO:0000313" key="2">
    <source>
        <dbReference type="Proteomes" id="UP001229421"/>
    </source>
</evidence>
<dbReference type="Proteomes" id="UP001229421">
    <property type="component" value="Unassembled WGS sequence"/>
</dbReference>
<proteinExistence type="predicted"/>
<reference evidence="1" key="1">
    <citation type="journal article" date="2023" name="bioRxiv">
        <title>Improved chromosome-level genome assembly for marigold (Tagetes erecta).</title>
        <authorList>
            <person name="Jiang F."/>
            <person name="Yuan L."/>
            <person name="Wang S."/>
            <person name="Wang H."/>
            <person name="Xu D."/>
            <person name="Wang A."/>
            <person name="Fan W."/>
        </authorList>
    </citation>
    <scope>NUCLEOTIDE SEQUENCE</scope>
    <source>
        <strain evidence="1">WSJ</strain>
        <tissue evidence="1">Leaf</tissue>
    </source>
</reference>